<dbReference type="GO" id="GO:0009421">
    <property type="term" value="C:bacterial-type flagellum filament cap"/>
    <property type="evidence" value="ECO:0007669"/>
    <property type="project" value="InterPro"/>
</dbReference>
<evidence type="ECO:0000256" key="1">
    <source>
        <dbReference type="ARBA" id="ARBA00004365"/>
    </source>
</evidence>
<evidence type="ECO:0000256" key="3">
    <source>
        <dbReference type="ARBA" id="ARBA00011255"/>
    </source>
</evidence>
<feature type="domain" description="Flagellar hook-associated protein 2 N-terminal" evidence="9">
    <location>
        <begin position="10"/>
        <end position="105"/>
    </location>
</feature>
<comment type="subcellular location">
    <subcellularLocation>
        <location evidence="1">Bacterial flagellum</location>
    </subcellularLocation>
</comment>
<accession>A0A1W1D2U5</accession>
<evidence type="ECO:0000256" key="8">
    <source>
        <dbReference type="SAM" id="MobiDB-lite"/>
    </source>
</evidence>
<feature type="region of interest" description="Disordered" evidence="8">
    <location>
        <begin position="275"/>
        <end position="296"/>
    </location>
</feature>
<evidence type="ECO:0000259" key="10">
    <source>
        <dbReference type="Pfam" id="PF07195"/>
    </source>
</evidence>
<evidence type="ECO:0000313" key="11">
    <source>
        <dbReference type="EMBL" id="SFV74884.1"/>
    </source>
</evidence>
<dbReference type="Pfam" id="PF07195">
    <property type="entry name" value="FliD_C"/>
    <property type="match status" value="1"/>
</dbReference>
<keyword evidence="5" id="KW-0975">Bacterial flagellum</keyword>
<sequence>MGVSSLGMGSNILTQDVLDKLRQADEASRLTPIKRNLSRETEKKNTLDFVKAHMKNLSDSIDELKSHTLYDERKTQVSGDAVSVSAQSNTDIQDFTLDVTQLATKEIVESGSFSSNDAKIASGSGSLTLSVDGEDFSLDYDENTTLQDLKKMINDTAGDKVDATVVQIGDDDFRLFISSVGTGSNQNITLKDNDDNLDTKLTDDMQEIQEGKDAKFTFNGEDVTRHSNQVDDLITGLDITLNQVGTSHVSVEQDREEIMKRLNSFVQKYNDAMSELKKDTKSSQNSEERGAFSGDSTINNLKRSLEDIVNSLGEGAGSMMDYGFDIDKDGVLSLDTTKMRAKLDENPSNVEAFLSGGDFVKEDGTTVQVKGVFTQIANTVDEYTDYNGTLDRYATSIDNRISELRDREDATSKRLDEKYEIMKKQFAAYDAMINKLNSTSEMFKQMVAQANAKQ</sequence>
<keyword evidence="11" id="KW-0282">Flagellum</keyword>
<gene>
    <name evidence="11" type="ORF">MNB_SM-3-613</name>
</gene>
<name>A0A1W1D2U5_9ZZZZ</name>
<dbReference type="InterPro" id="IPR040026">
    <property type="entry name" value="FliD"/>
</dbReference>
<evidence type="ECO:0000256" key="2">
    <source>
        <dbReference type="ARBA" id="ARBA00009764"/>
    </source>
</evidence>
<dbReference type="InterPro" id="IPR010809">
    <property type="entry name" value="FliD_C"/>
</dbReference>
<dbReference type="GO" id="GO:0007155">
    <property type="term" value="P:cell adhesion"/>
    <property type="evidence" value="ECO:0007669"/>
    <property type="project" value="InterPro"/>
</dbReference>
<dbReference type="GO" id="GO:0071973">
    <property type="term" value="P:bacterial-type flagellum-dependent cell motility"/>
    <property type="evidence" value="ECO:0007669"/>
    <property type="project" value="TreeGrafter"/>
</dbReference>
<feature type="domain" description="Flagellar hook-associated protein 2 C-terminal" evidence="10">
    <location>
        <begin position="211"/>
        <end position="438"/>
    </location>
</feature>
<comment type="subunit">
    <text evidence="3">Homopentamer.</text>
</comment>
<keyword evidence="11" id="KW-0969">Cilium</keyword>
<proteinExistence type="inferred from homology"/>
<evidence type="ECO:0000256" key="6">
    <source>
        <dbReference type="ARBA" id="ARBA00033074"/>
    </source>
</evidence>
<dbReference type="GO" id="GO:0009424">
    <property type="term" value="C:bacterial-type flagellum hook"/>
    <property type="evidence" value="ECO:0007669"/>
    <property type="project" value="InterPro"/>
</dbReference>
<dbReference type="PANTHER" id="PTHR30288">
    <property type="entry name" value="FLAGELLAR CAP/ASSEMBLY PROTEIN FLID"/>
    <property type="match status" value="1"/>
</dbReference>
<keyword evidence="4" id="KW-0175">Coiled coil</keyword>
<evidence type="ECO:0000259" key="9">
    <source>
        <dbReference type="Pfam" id="PF02465"/>
    </source>
</evidence>
<dbReference type="InterPro" id="IPR003481">
    <property type="entry name" value="FliD_N"/>
</dbReference>
<dbReference type="EMBL" id="FPHP01000008">
    <property type="protein sequence ID" value="SFV74884.1"/>
    <property type="molecule type" value="Genomic_DNA"/>
</dbReference>
<protein>
    <recommendedName>
        <fullName evidence="7">Filament cap protein</fullName>
    </recommendedName>
    <alternativeName>
        <fullName evidence="6">Flagellar cap protein</fullName>
    </alternativeName>
</protein>
<dbReference type="Pfam" id="PF02465">
    <property type="entry name" value="FliD_N"/>
    <property type="match status" value="1"/>
</dbReference>
<evidence type="ECO:0000256" key="4">
    <source>
        <dbReference type="ARBA" id="ARBA00023054"/>
    </source>
</evidence>
<reference evidence="11" key="1">
    <citation type="submission" date="2016-10" db="EMBL/GenBank/DDBJ databases">
        <authorList>
            <person name="de Groot N.N."/>
        </authorList>
    </citation>
    <scope>NUCLEOTIDE SEQUENCE</scope>
</reference>
<evidence type="ECO:0000256" key="5">
    <source>
        <dbReference type="ARBA" id="ARBA00023143"/>
    </source>
</evidence>
<keyword evidence="11" id="KW-0966">Cell projection</keyword>
<dbReference type="PANTHER" id="PTHR30288:SF0">
    <property type="entry name" value="FLAGELLAR HOOK-ASSOCIATED PROTEIN 2"/>
    <property type="match status" value="1"/>
</dbReference>
<comment type="similarity">
    <text evidence="2">Belongs to the FliD family.</text>
</comment>
<organism evidence="11">
    <name type="scientific">hydrothermal vent metagenome</name>
    <dbReference type="NCBI Taxonomy" id="652676"/>
    <lineage>
        <taxon>unclassified sequences</taxon>
        <taxon>metagenomes</taxon>
        <taxon>ecological metagenomes</taxon>
    </lineage>
</organism>
<feature type="compositionally biased region" description="Basic and acidic residues" evidence="8">
    <location>
        <begin position="275"/>
        <end position="290"/>
    </location>
</feature>
<evidence type="ECO:0000256" key="7">
    <source>
        <dbReference type="ARBA" id="ARBA00033192"/>
    </source>
</evidence>
<dbReference type="AlphaFoldDB" id="A0A1W1D2U5"/>